<dbReference type="OrthoDB" id="10341142at2759"/>
<keyword evidence="3" id="KW-1185">Reference proteome</keyword>
<sequence>MQTAAEIYYEVKKCFCDLCFQMSTRPETFIHQKEATAYRHKIDYSTSLYDAWIADQSNEDMMDLDENINAAESDPVMLGSMLGPDREEMDDFDNYDFGDGELPVEVDLPNSQENSTETDDNNSFMDE</sequence>
<evidence type="ECO:0000256" key="1">
    <source>
        <dbReference type="SAM" id="MobiDB-lite"/>
    </source>
</evidence>
<dbReference type="Proteomes" id="UP000646827">
    <property type="component" value="Unassembled WGS sequence"/>
</dbReference>
<name>A0A8H7RDN0_9FUNG</name>
<dbReference type="EMBL" id="JAEPRB010001105">
    <property type="protein sequence ID" value="KAG2207793.1"/>
    <property type="molecule type" value="Genomic_DNA"/>
</dbReference>
<proteinExistence type="predicted"/>
<organism evidence="2 3">
    <name type="scientific">Circinella minor</name>
    <dbReference type="NCBI Taxonomy" id="1195481"/>
    <lineage>
        <taxon>Eukaryota</taxon>
        <taxon>Fungi</taxon>
        <taxon>Fungi incertae sedis</taxon>
        <taxon>Mucoromycota</taxon>
        <taxon>Mucoromycotina</taxon>
        <taxon>Mucoromycetes</taxon>
        <taxon>Mucorales</taxon>
        <taxon>Lichtheimiaceae</taxon>
        <taxon>Circinella</taxon>
    </lineage>
</organism>
<dbReference type="AlphaFoldDB" id="A0A8H7RDN0"/>
<feature type="region of interest" description="Disordered" evidence="1">
    <location>
        <begin position="83"/>
        <end position="127"/>
    </location>
</feature>
<comment type="caution">
    <text evidence="2">The sequence shown here is derived from an EMBL/GenBank/DDBJ whole genome shotgun (WGS) entry which is preliminary data.</text>
</comment>
<accession>A0A8H7RDN0</accession>
<reference evidence="2 3" key="1">
    <citation type="submission" date="2020-12" db="EMBL/GenBank/DDBJ databases">
        <title>Metabolic potential, ecology and presence of endohyphal bacteria is reflected in genomic diversity of Mucoromycotina.</title>
        <authorList>
            <person name="Muszewska A."/>
            <person name="Okrasinska A."/>
            <person name="Steczkiewicz K."/>
            <person name="Drgas O."/>
            <person name="Orlowska M."/>
            <person name="Perlinska-Lenart U."/>
            <person name="Aleksandrzak-Piekarczyk T."/>
            <person name="Szatraj K."/>
            <person name="Zielenkiewicz U."/>
            <person name="Pilsyk S."/>
            <person name="Malc E."/>
            <person name="Mieczkowski P."/>
            <person name="Kruszewska J.S."/>
            <person name="Biernat P."/>
            <person name="Pawlowska J."/>
        </authorList>
    </citation>
    <scope>NUCLEOTIDE SEQUENCE [LARGE SCALE GENOMIC DNA]</scope>
    <source>
        <strain evidence="2 3">CBS 142.35</strain>
    </source>
</reference>
<feature type="compositionally biased region" description="Acidic residues" evidence="1">
    <location>
        <begin position="116"/>
        <end position="127"/>
    </location>
</feature>
<feature type="non-terminal residue" evidence="2">
    <location>
        <position position="1"/>
    </location>
</feature>
<gene>
    <name evidence="2" type="ORF">INT45_001792</name>
</gene>
<evidence type="ECO:0000313" key="2">
    <source>
        <dbReference type="EMBL" id="KAG2207793.1"/>
    </source>
</evidence>
<protein>
    <submittedName>
        <fullName evidence="2">Uncharacterized protein</fullName>
    </submittedName>
</protein>
<feature type="compositionally biased region" description="Acidic residues" evidence="1">
    <location>
        <begin position="87"/>
        <end position="104"/>
    </location>
</feature>
<evidence type="ECO:0000313" key="3">
    <source>
        <dbReference type="Proteomes" id="UP000646827"/>
    </source>
</evidence>